<dbReference type="PANTHER" id="PTHR22939">
    <property type="entry name" value="SERINE PROTEASE FAMILY S1C HTRA-RELATED"/>
    <property type="match status" value="1"/>
</dbReference>
<dbReference type="SUPFAM" id="SSF50494">
    <property type="entry name" value="Trypsin-like serine proteases"/>
    <property type="match status" value="1"/>
</dbReference>
<comment type="caution">
    <text evidence="7">The sequence shown here is derived from an EMBL/GenBank/DDBJ whole genome shotgun (WGS) entry which is preliminary data.</text>
</comment>
<dbReference type="Proteomes" id="UP000886657">
    <property type="component" value="Unassembled WGS sequence"/>
</dbReference>
<feature type="region of interest" description="Disordered" evidence="4">
    <location>
        <begin position="384"/>
        <end position="412"/>
    </location>
</feature>
<dbReference type="PROSITE" id="PS51257">
    <property type="entry name" value="PROKAR_LIPOPROTEIN"/>
    <property type="match status" value="1"/>
</dbReference>
<dbReference type="InterPro" id="IPR009003">
    <property type="entry name" value="Peptidase_S1_PA"/>
</dbReference>
<dbReference type="Pfam" id="PF00595">
    <property type="entry name" value="PDZ"/>
    <property type="match status" value="1"/>
</dbReference>
<dbReference type="PANTHER" id="PTHR22939:SF129">
    <property type="entry name" value="SERINE PROTEASE HTRA2, MITOCHONDRIAL"/>
    <property type="match status" value="1"/>
</dbReference>
<feature type="domain" description="PDZ" evidence="6">
    <location>
        <begin position="288"/>
        <end position="370"/>
    </location>
</feature>
<dbReference type="Pfam" id="PF13180">
    <property type="entry name" value="PDZ_2"/>
    <property type="match status" value="1"/>
</dbReference>
<evidence type="ECO:0000256" key="3">
    <source>
        <dbReference type="ARBA" id="ARBA00022801"/>
    </source>
</evidence>
<dbReference type="InterPro" id="IPR001940">
    <property type="entry name" value="Peptidase_S1C"/>
</dbReference>
<keyword evidence="5" id="KW-0732">Signal</keyword>
<feature type="region of interest" description="Disordered" evidence="4">
    <location>
        <begin position="98"/>
        <end position="120"/>
    </location>
</feature>
<protein>
    <submittedName>
        <fullName evidence="7">Trypsin-like peptidase domain-containing protein</fullName>
    </submittedName>
</protein>
<evidence type="ECO:0000259" key="6">
    <source>
        <dbReference type="PROSITE" id="PS50106"/>
    </source>
</evidence>
<name>A0A9D7XJB7_9BACT</name>
<dbReference type="PROSITE" id="PS50106">
    <property type="entry name" value="PDZ"/>
    <property type="match status" value="2"/>
</dbReference>
<feature type="signal peptide" evidence="5">
    <location>
        <begin position="1"/>
        <end position="20"/>
    </location>
</feature>
<dbReference type="SMART" id="SM00228">
    <property type="entry name" value="PDZ"/>
    <property type="match status" value="2"/>
</dbReference>
<dbReference type="AlphaFoldDB" id="A0A9D7XJB7"/>
<dbReference type="InterPro" id="IPR001478">
    <property type="entry name" value="PDZ"/>
</dbReference>
<reference evidence="7" key="1">
    <citation type="submission" date="2020-10" db="EMBL/GenBank/DDBJ databases">
        <title>Connecting structure to function with the recovery of over 1000 high-quality activated sludge metagenome-assembled genomes encoding full-length rRNA genes using long-read sequencing.</title>
        <authorList>
            <person name="Singleton C.M."/>
            <person name="Petriglieri F."/>
            <person name="Kristensen J.M."/>
            <person name="Kirkegaard R.H."/>
            <person name="Michaelsen T.Y."/>
            <person name="Andersen M.H."/>
            <person name="Karst S.M."/>
            <person name="Dueholm M.S."/>
            <person name="Nielsen P.H."/>
            <person name="Albertsen M."/>
        </authorList>
    </citation>
    <scope>NUCLEOTIDE SEQUENCE</scope>
    <source>
        <strain evidence="7">Skiv_18-Q3-R9-52_MAXAC.067</strain>
    </source>
</reference>
<dbReference type="PRINTS" id="PR00834">
    <property type="entry name" value="PROTEASES2C"/>
</dbReference>
<dbReference type="InterPro" id="IPR036034">
    <property type="entry name" value="PDZ_sf"/>
</dbReference>
<sequence>MNRQVKQVLGLSVFAAGCMALGMGLSHGWQVAAQEEKPVVVDAKGLDRLPPITEVAEKLNPTVVSITNTSFVKNRRGGFEHPQVGGQDFFDFFFGPGGPQQRRTPRGGEDEQRAVSGGSGVIISPSGEILTNYHVIASMGGGDNALEVKTSDGKSYKATVLGKDKELDIALIKIDAAHMPHAKLGDSDSLRIGEWVVAIGNPLGLEHTVTQGIISAKGRKLDTGVSSFLQTDAAINRGNSGGPLLNLRGEVVGINTAINPAGQNIGFAVPISQVNRILKDLRSGKPVSRGYLGIGPAELDQAYQDALGVKAGVVVSTVEKGQAADKAGVQRLDVITALDGQPVKSPDEVVAVVSSRRAGDTLKLTIFRDGKTLNLTATLGDRKDLEAQRRREAGEEPEEEPAKKPQGDQKSLNLEKTYGFTVEPMDAKNRLKGVVVTAVDPRSPAAERGLAPGMVITEVGRQPVNNLTEFSAQVKKAGGRTLLLYIQSPNGSQKITMPVPPR</sequence>
<evidence type="ECO:0000256" key="1">
    <source>
        <dbReference type="ARBA" id="ARBA00010541"/>
    </source>
</evidence>
<proteinExistence type="inferred from homology"/>
<keyword evidence="2" id="KW-0645">Protease</keyword>
<dbReference type="SUPFAM" id="SSF50156">
    <property type="entry name" value="PDZ domain-like"/>
    <property type="match status" value="2"/>
</dbReference>
<feature type="compositionally biased region" description="Basic and acidic residues" evidence="4">
    <location>
        <begin position="384"/>
        <end position="407"/>
    </location>
</feature>
<gene>
    <name evidence="7" type="ORF">IPP58_13800</name>
</gene>
<dbReference type="GO" id="GO:0004252">
    <property type="term" value="F:serine-type endopeptidase activity"/>
    <property type="evidence" value="ECO:0007669"/>
    <property type="project" value="InterPro"/>
</dbReference>
<organism evidence="7 8">
    <name type="scientific">Candidatus Geothrix skivensis</name>
    <dbReference type="NCBI Taxonomy" id="2954439"/>
    <lineage>
        <taxon>Bacteria</taxon>
        <taxon>Pseudomonadati</taxon>
        <taxon>Acidobacteriota</taxon>
        <taxon>Holophagae</taxon>
        <taxon>Holophagales</taxon>
        <taxon>Holophagaceae</taxon>
        <taxon>Geothrix</taxon>
    </lineage>
</organism>
<accession>A0A9D7XJB7</accession>
<feature type="domain" description="PDZ" evidence="6">
    <location>
        <begin position="403"/>
        <end position="468"/>
    </location>
</feature>
<dbReference type="Gene3D" id="2.30.42.10">
    <property type="match status" value="2"/>
</dbReference>
<evidence type="ECO:0000256" key="4">
    <source>
        <dbReference type="SAM" id="MobiDB-lite"/>
    </source>
</evidence>
<dbReference type="Pfam" id="PF13365">
    <property type="entry name" value="Trypsin_2"/>
    <property type="match status" value="1"/>
</dbReference>
<comment type="similarity">
    <text evidence="1">Belongs to the peptidase S1C family.</text>
</comment>
<keyword evidence="3" id="KW-0378">Hydrolase</keyword>
<evidence type="ECO:0000256" key="5">
    <source>
        <dbReference type="SAM" id="SignalP"/>
    </source>
</evidence>
<evidence type="ECO:0000313" key="8">
    <source>
        <dbReference type="Proteomes" id="UP000886657"/>
    </source>
</evidence>
<evidence type="ECO:0000313" key="7">
    <source>
        <dbReference type="EMBL" id="MBK9797538.1"/>
    </source>
</evidence>
<evidence type="ECO:0000256" key="2">
    <source>
        <dbReference type="ARBA" id="ARBA00022670"/>
    </source>
</evidence>
<dbReference type="Gene3D" id="2.40.10.120">
    <property type="match status" value="1"/>
</dbReference>
<feature type="chain" id="PRO_5038868097" evidence="5">
    <location>
        <begin position="21"/>
        <end position="502"/>
    </location>
</feature>
<dbReference type="GO" id="GO:0006508">
    <property type="term" value="P:proteolysis"/>
    <property type="evidence" value="ECO:0007669"/>
    <property type="project" value="UniProtKB-KW"/>
</dbReference>
<dbReference type="EMBL" id="JADKIO010000010">
    <property type="protein sequence ID" value="MBK9797538.1"/>
    <property type="molecule type" value="Genomic_DNA"/>
</dbReference>